<evidence type="ECO:0000313" key="1">
    <source>
        <dbReference type="EMBL" id="MXN46041.1"/>
    </source>
</evidence>
<dbReference type="EMBL" id="WUMK01000004">
    <property type="protein sequence ID" value="MXN46041.1"/>
    <property type="molecule type" value="Genomic_DNA"/>
</dbReference>
<keyword evidence="2" id="KW-1185">Reference proteome</keyword>
<sequence>MTELIRSQMANETHSTWSTSATLESLSSATTDATSLTKFLHSAVVMGTVAAVLTPLPALAARQKFGDLDHNIPAPDDAADPSLDLIDEHYVYRSAFDSNSSVFENSGVLFKLQGGKITMRQHRTLKTNHVDSKPAARLKPGLPAFRTRLPVTSASTSGRPLCSVNVKDLTVNVRTPLNSDPLVRALENVHSLSLNKDALTFAGILRDLTWQPEVWADDSEVVFEWIGDGRHAVASIEGDGRIGYTLMIDGQFVSGADADASVTTLPADLKEYLTKTA</sequence>
<dbReference type="AlphaFoldDB" id="A0A6N8SBI5"/>
<proteinExistence type="predicted"/>
<accession>A0A6N8SBI5</accession>
<evidence type="ECO:0000313" key="2">
    <source>
        <dbReference type="Proteomes" id="UP000435802"/>
    </source>
</evidence>
<reference evidence="1 2" key="1">
    <citation type="submission" date="2019-12" db="EMBL/GenBank/DDBJ databases">
        <title>Shinella kummerowiae sp. nov., a symbiotic bacterium isolated from root nodules of the herbal legume Kummerowia stipulacea.</title>
        <authorList>
            <person name="Gao J."/>
        </authorList>
    </citation>
    <scope>NUCLEOTIDE SEQUENCE [LARGE SCALE GENOMIC DNA]</scope>
    <source>
        <strain evidence="1 2">CCBAU 25048</strain>
    </source>
</reference>
<gene>
    <name evidence="1" type="ORF">GR138_12655</name>
</gene>
<protein>
    <submittedName>
        <fullName evidence="1">Uncharacterized protein</fullName>
    </submittedName>
</protein>
<organism evidence="1 2">
    <name type="scientific">Shinella kummerowiae</name>
    <dbReference type="NCBI Taxonomy" id="417745"/>
    <lineage>
        <taxon>Bacteria</taxon>
        <taxon>Pseudomonadati</taxon>
        <taxon>Pseudomonadota</taxon>
        <taxon>Alphaproteobacteria</taxon>
        <taxon>Hyphomicrobiales</taxon>
        <taxon>Rhizobiaceae</taxon>
        <taxon>Shinella</taxon>
    </lineage>
</organism>
<dbReference type="RefSeq" id="WP_160859590.1">
    <property type="nucleotide sequence ID" value="NZ_WUMK01000004.1"/>
</dbReference>
<dbReference type="Proteomes" id="UP000435802">
    <property type="component" value="Unassembled WGS sequence"/>
</dbReference>
<comment type="caution">
    <text evidence="1">The sequence shown here is derived from an EMBL/GenBank/DDBJ whole genome shotgun (WGS) entry which is preliminary data.</text>
</comment>
<dbReference type="OrthoDB" id="9988085at2"/>
<name>A0A6N8SBI5_9HYPH</name>